<reference evidence="6" key="1">
    <citation type="journal article" date="2013" name="Genetics">
        <title>The draft genome and transcriptome of Panagrellus redivivus are shaped by the harsh demands of a free-living lifestyle.</title>
        <authorList>
            <person name="Srinivasan J."/>
            <person name="Dillman A.R."/>
            <person name="Macchietto M.G."/>
            <person name="Heikkinen L."/>
            <person name="Lakso M."/>
            <person name="Fracchia K.M."/>
            <person name="Antoshechkin I."/>
            <person name="Mortazavi A."/>
            <person name="Wong G."/>
            <person name="Sternberg P.W."/>
        </authorList>
    </citation>
    <scope>NUCLEOTIDE SEQUENCE [LARGE SCALE GENOMIC DNA]</scope>
    <source>
        <strain evidence="6">MT8872</strain>
    </source>
</reference>
<protein>
    <submittedName>
        <fullName evidence="7">NACHT domain-containing protein</fullName>
    </submittedName>
</protein>
<dbReference type="Pfam" id="PF25469">
    <property type="entry name" value="WHD_NWD1"/>
    <property type="match status" value="1"/>
</dbReference>
<proteinExistence type="predicted"/>
<feature type="domain" description="NACHT" evidence="5">
    <location>
        <begin position="449"/>
        <end position="588"/>
    </location>
</feature>
<dbReference type="SUPFAM" id="SSF52540">
    <property type="entry name" value="P-loop containing nucleoside triphosphate hydrolases"/>
    <property type="match status" value="1"/>
</dbReference>
<dbReference type="PANTHER" id="PTHR19871:SF14">
    <property type="entry name" value="DUF4062 DOMAIN-CONTAINING PROTEIN"/>
    <property type="match status" value="1"/>
</dbReference>
<dbReference type="InterPro" id="IPR027417">
    <property type="entry name" value="P-loop_NTPase"/>
</dbReference>
<dbReference type="InterPro" id="IPR056534">
    <property type="entry name" value="Beta-prop_NWD2_C"/>
</dbReference>
<evidence type="ECO:0000259" key="5">
    <source>
        <dbReference type="PROSITE" id="PS50837"/>
    </source>
</evidence>
<keyword evidence="2" id="KW-0677">Repeat</keyword>
<feature type="region of interest" description="Disordered" evidence="4">
    <location>
        <begin position="1"/>
        <end position="45"/>
    </location>
</feature>
<dbReference type="SUPFAM" id="SSF50998">
    <property type="entry name" value="Quinoprotein alcohol dehydrogenase-like"/>
    <property type="match status" value="1"/>
</dbReference>
<dbReference type="Pfam" id="PF00400">
    <property type="entry name" value="WD40"/>
    <property type="match status" value="1"/>
</dbReference>
<evidence type="ECO:0000313" key="7">
    <source>
        <dbReference type="WBParaSite" id="Pan_g14945.t1"/>
    </source>
</evidence>
<organism evidence="6 7">
    <name type="scientific">Panagrellus redivivus</name>
    <name type="common">Microworm</name>
    <dbReference type="NCBI Taxonomy" id="6233"/>
    <lineage>
        <taxon>Eukaryota</taxon>
        <taxon>Metazoa</taxon>
        <taxon>Ecdysozoa</taxon>
        <taxon>Nematoda</taxon>
        <taxon>Chromadorea</taxon>
        <taxon>Rhabditida</taxon>
        <taxon>Tylenchina</taxon>
        <taxon>Panagrolaimomorpha</taxon>
        <taxon>Panagrolaimoidea</taxon>
        <taxon>Panagrolaimidae</taxon>
        <taxon>Panagrellus</taxon>
    </lineage>
</organism>
<evidence type="ECO:0000256" key="3">
    <source>
        <dbReference type="PROSITE-ProRule" id="PRU00221"/>
    </source>
</evidence>
<dbReference type="InterPro" id="IPR052752">
    <property type="entry name" value="NACHT-WD_repeat"/>
</dbReference>
<accession>A0A7E4V050</accession>
<dbReference type="Gene3D" id="3.40.50.300">
    <property type="entry name" value="P-loop containing nucleotide triphosphate hydrolases"/>
    <property type="match status" value="1"/>
</dbReference>
<dbReference type="Pfam" id="PF23586">
    <property type="entry name" value="Beta-prop_NWD2_C"/>
    <property type="match status" value="1"/>
</dbReference>
<evidence type="ECO:0000256" key="4">
    <source>
        <dbReference type="SAM" id="MobiDB-lite"/>
    </source>
</evidence>
<dbReference type="SMART" id="SM00320">
    <property type="entry name" value="WD40"/>
    <property type="match status" value="2"/>
</dbReference>
<reference evidence="7" key="2">
    <citation type="submission" date="2020-10" db="UniProtKB">
        <authorList>
            <consortium name="WormBaseParasite"/>
        </authorList>
    </citation>
    <scope>IDENTIFICATION</scope>
</reference>
<dbReference type="WBParaSite" id="Pan_g14945.t1">
    <property type="protein sequence ID" value="Pan_g14945.t1"/>
    <property type="gene ID" value="Pan_g14945"/>
</dbReference>
<dbReference type="InterPro" id="IPR007111">
    <property type="entry name" value="NACHT_NTPase"/>
</dbReference>
<keyword evidence="6" id="KW-1185">Reference proteome</keyword>
<sequence>MSQHNSARPRQSSSVTRRGPVNRISAEAKRSTSFGPKQQTSRSKTILEQNVLATQLITGVEEKVEENEVDQEVLDTFSRIFTGIFHNLPAPMSKLVRVFTSSTFTDTTLERNALMEDVYPTLKRYCRETHGLDFQVVDMRWGVRDEATDDHMTTNLCINEIHSCQKLSMGPTFVVFLCQKYGYRPLPSEILASELDILKRTLRECGEDIQVLDTWYIEDLNAVPSQFILQPISSILVNFNNKRIPKLQEQDARAWWAVEAAVQQLLRKGARICYEKGYFSYEQMHNYFMSVTEREVIHGILKADNPNDHCLCYVRHIQNININQTNTASKFTDIINIEAQKLLANLRDERVPSKLCAKNIRRSTVEWADREGMDTHVHESYLKEFCRDFYTSITNMVDTAMRRYDKYRDELFAEILQHLYNGKVGAEMFFGRIEELEIARRYIVSENNLPLIFYGENGCGKTSIMAKIATECRTWVTDGASPVLILRFLGTSPDSSSIAPLLNSLCDQIAYNYNPALMKQSPTEISKLFIHAKKMMTHATKEKPLIVLLDSLDQLSKIDSAEELLWFPPQLPPYVKLLVSVSSNTTIETNMHKLVEDKTQYVLVPLLGQQLGLEVIQKWLKAIGRTLTSRQFDIVNKALSHCTLPLFLKLVYATVARWKSYSRQQDTVLFKSVQQSVHALFDRTEGHHGKLLVSHALSYITAARSGLSDSELEDLISLDDKVLDDIYQYHLPPVRRIPPLLWSRIRADLPGYLSERAADGVIVLNWYHEQFRTAADERYFKNLNHLQNTHSAIADYFLGIWGGIPKPYQYTDLQKQRFGVMENEGLADRKVPKQPNIFHVKESDQTLKMRFNNRKLNELPFHLLRARRIDELFSLCLFNFEFLQAKLCSFPLQAIIADYEDAISRIEDVEALRQLRLVMDGLRLSASLLSRFAYMLGFELVGRLLPLVSENPHLKALLRGCDLDGAQFNCFFPVHHCFHSPGGPLRFSLEEHPFAVFGMELSSDKKTIASTSNQLIVWDIHTGDRTRAINPNLEGIFLGMAISKDDKYAVAYSNNNQVVVMSMISGEHHSFEPDGMENQMEIGKVTFTADQHILLWSSSQFYLYDVDGKLLHRERIDGADHNKLIDVFFKSKKSIRTLTWTGERDDWMVKLSGREEGRAFEPLTFCASLAFWDSSYNTGICCLEQKVLKEATFDFHADADDTFAIVEFEFDPMLNCFKITKTITEGIDEKVNALFIWRRNQRVNGIEMCWIVAVTVDGYLLCQNIGTQYKRTNLVLPVEVRNIPIRPMHTTSTVALCCNDTIFVAGVRKNLYIFNVAQKLLVRTVDAHFGRILNLRSVNVSGQNLLISSSIDRSIKIWNMENIFEKSFALVNMDQPIEETLLAVERPALAITQTRKYLGVWDICAHRFITTLVTNVYGSVITHGLISSNGQSVVCIESDTLLFWDLRTQSVRLRQPAVGVYQLFWCCNETMVGVVFKHLDTPEQKVARLTVYTVDAFTIHYNIEFSCRMFRNVAILKDSESIVYAALFKGHDSLQHVFIPDKVIKHKWRPRQTKNQKKEVIVHRLIAMPHNPNQVIVMDGESKGSVWDIRTVKPLRTLPSFSGIVAADGKLGLHAPNKGGLHIIDMKTGLVVRTLIGSVAEGVNDIRAEFTPTGKHILYYHNGHQTLRAFRVSDGALIGTLRPHAQITTWTCDAKGEKIVIGGQDGSLLTAMLIDVGTNPTALQSLGRLPNRRYLADHLGIPLDELDSDENLDIRNLGIITKAAAKFKQSIGKKAKGSVTCSVM</sequence>
<dbReference type="PROSITE" id="PS50082">
    <property type="entry name" value="WD_REPEATS_2"/>
    <property type="match status" value="1"/>
</dbReference>
<dbReference type="InterPro" id="IPR057588">
    <property type="entry name" value="NWD1/2-like_WH"/>
</dbReference>
<dbReference type="InterPro" id="IPR015943">
    <property type="entry name" value="WD40/YVTN_repeat-like_dom_sf"/>
</dbReference>
<feature type="repeat" description="WD" evidence="3">
    <location>
        <begin position="1344"/>
        <end position="1362"/>
    </location>
</feature>
<keyword evidence="1 3" id="KW-0853">WD repeat</keyword>
<dbReference type="SUPFAM" id="SSF101908">
    <property type="entry name" value="Putative isomerase YbhE"/>
    <property type="match status" value="1"/>
</dbReference>
<dbReference type="Gene3D" id="1.25.40.370">
    <property type="match status" value="1"/>
</dbReference>
<feature type="compositionally biased region" description="Polar residues" evidence="4">
    <location>
        <begin position="31"/>
        <end position="45"/>
    </location>
</feature>
<dbReference type="InterPro" id="IPR019775">
    <property type="entry name" value="WD40_repeat_CS"/>
</dbReference>
<dbReference type="Pfam" id="PF05729">
    <property type="entry name" value="NACHT"/>
    <property type="match status" value="1"/>
</dbReference>
<feature type="compositionally biased region" description="Polar residues" evidence="4">
    <location>
        <begin position="1"/>
        <end position="16"/>
    </location>
</feature>
<evidence type="ECO:0000313" key="6">
    <source>
        <dbReference type="Proteomes" id="UP000492821"/>
    </source>
</evidence>
<dbReference type="InterPro" id="IPR001680">
    <property type="entry name" value="WD40_rpt"/>
</dbReference>
<dbReference type="Proteomes" id="UP000492821">
    <property type="component" value="Unassembled WGS sequence"/>
</dbReference>
<dbReference type="PROSITE" id="PS50837">
    <property type="entry name" value="NACHT"/>
    <property type="match status" value="1"/>
</dbReference>
<name>A0A7E4V050_PANRE</name>
<evidence type="ECO:0000256" key="2">
    <source>
        <dbReference type="ARBA" id="ARBA00022737"/>
    </source>
</evidence>
<dbReference type="PANTHER" id="PTHR19871">
    <property type="entry name" value="BETA TRANSDUCIN-RELATED PROTEIN"/>
    <property type="match status" value="1"/>
</dbReference>
<evidence type="ECO:0000256" key="1">
    <source>
        <dbReference type="ARBA" id="ARBA00022574"/>
    </source>
</evidence>
<dbReference type="InterPro" id="IPR011047">
    <property type="entry name" value="Quinoprotein_ADH-like_sf"/>
</dbReference>
<dbReference type="Gene3D" id="2.130.10.10">
    <property type="entry name" value="YVTN repeat-like/Quinoprotein amine dehydrogenase"/>
    <property type="match status" value="3"/>
</dbReference>
<dbReference type="PROSITE" id="PS00678">
    <property type="entry name" value="WD_REPEATS_1"/>
    <property type="match status" value="1"/>
</dbReference>